<proteinExistence type="predicted"/>
<feature type="transmembrane region" description="Helical" evidence="7">
    <location>
        <begin position="132"/>
        <end position="150"/>
    </location>
</feature>
<dbReference type="SMART" id="SM00271">
    <property type="entry name" value="DnaJ"/>
    <property type="match status" value="1"/>
</dbReference>
<evidence type="ECO:0000256" key="6">
    <source>
        <dbReference type="ARBA" id="ARBA00023136"/>
    </source>
</evidence>
<dbReference type="InterPro" id="IPR036869">
    <property type="entry name" value="J_dom_sf"/>
</dbReference>
<dbReference type="PANTHER" id="PTHR44733">
    <property type="entry name" value="DNAJ HOMOLOG SUBFAMILY C MEMBER 22"/>
    <property type="match status" value="1"/>
</dbReference>
<organism evidence="9 10">
    <name type="scientific">Vespula vulgaris</name>
    <name type="common">Yellow jacket</name>
    <name type="synonym">Wasp</name>
    <dbReference type="NCBI Taxonomy" id="7454"/>
    <lineage>
        <taxon>Eukaryota</taxon>
        <taxon>Metazoa</taxon>
        <taxon>Ecdysozoa</taxon>
        <taxon>Arthropoda</taxon>
        <taxon>Hexapoda</taxon>
        <taxon>Insecta</taxon>
        <taxon>Pterygota</taxon>
        <taxon>Neoptera</taxon>
        <taxon>Endopterygota</taxon>
        <taxon>Hymenoptera</taxon>
        <taxon>Apocrita</taxon>
        <taxon>Aculeata</taxon>
        <taxon>Vespoidea</taxon>
        <taxon>Vespidae</taxon>
        <taxon>Vespinae</taxon>
        <taxon>Vespula</taxon>
    </lineage>
</organism>
<evidence type="ECO:0000256" key="4">
    <source>
        <dbReference type="ARBA" id="ARBA00022692"/>
    </source>
</evidence>
<feature type="transmembrane region" description="Helical" evidence="7">
    <location>
        <begin position="180"/>
        <end position="201"/>
    </location>
</feature>
<comment type="caution">
    <text evidence="9">The sequence shown here is derived from an EMBL/GenBank/DDBJ whole genome shotgun (WGS) entry which is preliminary data.</text>
</comment>
<dbReference type="PANTHER" id="PTHR44733:SF1">
    <property type="entry name" value="DNAJ HOMOLOG SUBFAMILY C MEMBER 22"/>
    <property type="match status" value="1"/>
</dbReference>
<feature type="transmembrane region" description="Helical" evidence="7">
    <location>
        <begin position="157"/>
        <end position="174"/>
    </location>
</feature>
<feature type="transmembrane region" description="Helical" evidence="7">
    <location>
        <begin position="95"/>
        <end position="112"/>
    </location>
</feature>
<comment type="subcellular location">
    <subcellularLocation>
        <location evidence="2">Membrane</location>
        <topology evidence="2">Multi-pass membrane protein</topology>
    </subcellularLocation>
</comment>
<name>A0A834JLJ2_VESVU</name>
<gene>
    <name evidence="9" type="ORF">HZH66_010459</name>
</gene>
<dbReference type="SUPFAM" id="SSF46565">
    <property type="entry name" value="Chaperone J-domain"/>
    <property type="match status" value="1"/>
</dbReference>
<dbReference type="Proteomes" id="UP000614350">
    <property type="component" value="Unassembled WGS sequence"/>
</dbReference>
<dbReference type="EMBL" id="JACSEA010000011">
    <property type="protein sequence ID" value="KAF7389322.1"/>
    <property type="molecule type" value="Genomic_DNA"/>
</dbReference>
<keyword evidence="5 7" id="KW-1133">Transmembrane helix</keyword>
<evidence type="ECO:0000256" key="5">
    <source>
        <dbReference type="ARBA" id="ARBA00022989"/>
    </source>
</evidence>
<dbReference type="InterPro" id="IPR007829">
    <property type="entry name" value="TM2"/>
</dbReference>
<dbReference type="Gene3D" id="1.10.287.110">
    <property type="entry name" value="DnaJ domain"/>
    <property type="match status" value="1"/>
</dbReference>
<sequence>MTTNNSSTQDKRTHGRKSKFWAYILWLFGGLIGAHHIYLGRDAHAFLYISTFGGYLGLGWFWDIFKIPSYVADANDDPNFIEQFKRKVRLSRKPPFSTVRFAAGNAVAYFWAEIYCSAIPQDEINGINFRHLIILTPAIIALGVWTVGNIGREEGTIWAALVAAYLVYPILYYIGDDTLWVFLMVLASNLAFDTFSKRWNLKPKKKQRWIKRMLVLFLAISLYFSLIGSYLYFNAVITDSENEEIKLSDAIGHFFTSPIWLDLKASLKATWNQAVHQGFWATWAQIVDLSDPRGEINAYKVLGLSQTASQSEITTRWRTLSRDNHPDKIKGTKEERRKAQEKFMEIQQAYEILSKAKNRRQRRNRRSE</sequence>
<evidence type="ECO:0000256" key="7">
    <source>
        <dbReference type="SAM" id="Phobius"/>
    </source>
</evidence>
<evidence type="ECO:0000256" key="1">
    <source>
        <dbReference type="ARBA" id="ARBA00002080"/>
    </source>
</evidence>
<keyword evidence="4 7" id="KW-0812">Transmembrane</keyword>
<feature type="transmembrane region" description="Helical" evidence="7">
    <location>
        <begin position="45"/>
        <end position="62"/>
    </location>
</feature>
<dbReference type="Pfam" id="PF00226">
    <property type="entry name" value="DnaJ"/>
    <property type="match status" value="1"/>
</dbReference>
<accession>A0A834JLJ2</accession>
<dbReference type="InterPro" id="IPR001623">
    <property type="entry name" value="DnaJ_domain"/>
</dbReference>
<dbReference type="CDD" id="cd06257">
    <property type="entry name" value="DnaJ"/>
    <property type="match status" value="1"/>
</dbReference>
<feature type="domain" description="J" evidence="8">
    <location>
        <begin position="297"/>
        <end position="367"/>
    </location>
</feature>
<reference evidence="9" key="1">
    <citation type="journal article" date="2020" name="G3 (Bethesda)">
        <title>High-Quality Assemblies for Three Invasive Social Wasps from the &lt;i&gt;Vespula&lt;/i&gt; Genus.</title>
        <authorList>
            <person name="Harrop T.W.R."/>
            <person name="Guhlin J."/>
            <person name="McLaughlin G.M."/>
            <person name="Permina E."/>
            <person name="Stockwell P."/>
            <person name="Gilligan J."/>
            <person name="Le Lec M.F."/>
            <person name="Gruber M.A.M."/>
            <person name="Quinn O."/>
            <person name="Lovegrove M."/>
            <person name="Duncan E.J."/>
            <person name="Remnant E.J."/>
            <person name="Van Eeckhoven J."/>
            <person name="Graham B."/>
            <person name="Knapp R.A."/>
            <person name="Langford K.W."/>
            <person name="Kronenberg Z."/>
            <person name="Press M.O."/>
            <person name="Eacker S.M."/>
            <person name="Wilson-Rankin E.E."/>
            <person name="Purcell J."/>
            <person name="Lester P.J."/>
            <person name="Dearden P.K."/>
        </authorList>
    </citation>
    <scope>NUCLEOTIDE SEQUENCE</scope>
    <source>
        <strain evidence="9">Marl-1</strain>
    </source>
</reference>
<dbReference type="GO" id="GO:0016020">
    <property type="term" value="C:membrane"/>
    <property type="evidence" value="ECO:0007669"/>
    <property type="project" value="UniProtKB-SubCell"/>
</dbReference>
<dbReference type="AlphaFoldDB" id="A0A834JLJ2"/>
<keyword evidence="10" id="KW-1185">Reference proteome</keyword>
<protein>
    <recommendedName>
        <fullName evidence="3">DnaJ homolog subfamily C member 22</fullName>
    </recommendedName>
</protein>
<evidence type="ECO:0000256" key="3">
    <source>
        <dbReference type="ARBA" id="ARBA00020945"/>
    </source>
</evidence>
<evidence type="ECO:0000259" key="8">
    <source>
        <dbReference type="PROSITE" id="PS50076"/>
    </source>
</evidence>
<keyword evidence="6 7" id="KW-0472">Membrane</keyword>
<evidence type="ECO:0000313" key="9">
    <source>
        <dbReference type="EMBL" id="KAF7389322.1"/>
    </source>
</evidence>
<evidence type="ECO:0000256" key="2">
    <source>
        <dbReference type="ARBA" id="ARBA00004141"/>
    </source>
</evidence>
<feature type="transmembrane region" description="Helical" evidence="7">
    <location>
        <begin position="20"/>
        <end position="39"/>
    </location>
</feature>
<dbReference type="PRINTS" id="PR00625">
    <property type="entry name" value="JDOMAIN"/>
</dbReference>
<dbReference type="PROSITE" id="PS50076">
    <property type="entry name" value="DNAJ_2"/>
    <property type="match status" value="1"/>
</dbReference>
<feature type="transmembrane region" description="Helical" evidence="7">
    <location>
        <begin position="213"/>
        <end position="233"/>
    </location>
</feature>
<comment type="function">
    <text evidence="1">May function as a co-chaperone.</text>
</comment>
<evidence type="ECO:0000313" key="10">
    <source>
        <dbReference type="Proteomes" id="UP000614350"/>
    </source>
</evidence>
<dbReference type="Pfam" id="PF05154">
    <property type="entry name" value="TM2"/>
    <property type="match status" value="1"/>
</dbReference>